<dbReference type="RefSeq" id="WP_254014861.1">
    <property type="nucleotide sequence ID" value="NZ_JAMZMM010000487.1"/>
</dbReference>
<reference evidence="1" key="1">
    <citation type="submission" date="2022-06" db="EMBL/GenBank/DDBJ databases">
        <title>New cyanobacteria of genus Symplocastrum in benthos of Lake Baikal.</title>
        <authorList>
            <person name="Sorokovikova E."/>
            <person name="Tikhonova I."/>
            <person name="Krasnopeev A."/>
            <person name="Evseev P."/>
            <person name="Gladkikh A."/>
            <person name="Belykh O."/>
        </authorList>
    </citation>
    <scope>NUCLEOTIDE SEQUENCE</scope>
    <source>
        <strain evidence="1">BBK-W-15</strain>
    </source>
</reference>
<comment type="caution">
    <text evidence="1">The sequence shown here is derived from an EMBL/GenBank/DDBJ whole genome shotgun (WGS) entry which is preliminary data.</text>
</comment>
<gene>
    <name evidence="1" type="ORF">NJ959_27265</name>
</gene>
<dbReference type="EMBL" id="JAMZMM010000487">
    <property type="protein sequence ID" value="MCP2732134.1"/>
    <property type="molecule type" value="Genomic_DNA"/>
</dbReference>
<keyword evidence="2" id="KW-1185">Reference proteome</keyword>
<dbReference type="Pfam" id="PF08852">
    <property type="entry name" value="DUF1822"/>
    <property type="match status" value="1"/>
</dbReference>
<name>A0AAE3KQ70_9CYAN</name>
<evidence type="ECO:0000313" key="2">
    <source>
        <dbReference type="Proteomes" id="UP001204953"/>
    </source>
</evidence>
<accession>A0AAE3KQ70</accession>
<dbReference type="InterPro" id="IPR014951">
    <property type="entry name" value="DUF1822"/>
</dbReference>
<protein>
    <submittedName>
        <fullName evidence="1">DUF1822 family protein</fullName>
    </submittedName>
</protein>
<proteinExistence type="predicted"/>
<dbReference type="AlphaFoldDB" id="A0AAE3KQ70"/>
<evidence type="ECO:0000313" key="1">
    <source>
        <dbReference type="EMBL" id="MCP2732134.1"/>
    </source>
</evidence>
<sequence length="455" mass="51530">MNNYSNFTTEMLLDFEVLPIETIPLSPVAIDRGAKLSAQIPNAQRQWQTYLNGLALFGFQEWLAQRDSLIEIEVEKSSLFKPEIANFIEAIIDLKINNFKLCLITTGSLTNEEITIPRAIVDLPEFVPHFYVLMEVQEEEEIAIIRGFLSYHQLIELRETVNLQADEDWTYQLPLTWFDGNCHRLLLNLRCLSPSAMLLPTVPNNRLMELAKIRSHLARLLPQLQSPESQLWQVLTWEEGAVVLTSPELLNWIYQLQSQEKSVSNLNLTNYLSDFLQLLTKKAMNVGSWLWNELDELGRESSWQLLPNLTPAAALRSGRSSATLSPTEEFEVIIRELHNNNLDIPSEAKGAYRNLELAGVSLRLYALTWALVSGEISEWTLLLIVGTPSGIPIPYGLKLRVSDRSGILVEQGLDVDDNSSYLFTSVVGNWDEKFLATVSLGSVIEETLPPFSFNP</sequence>
<organism evidence="1 2">
    <name type="scientific">Limnofasciculus baicalensis BBK-W-15</name>
    <dbReference type="NCBI Taxonomy" id="2699891"/>
    <lineage>
        <taxon>Bacteria</taxon>
        <taxon>Bacillati</taxon>
        <taxon>Cyanobacteriota</taxon>
        <taxon>Cyanophyceae</taxon>
        <taxon>Coleofasciculales</taxon>
        <taxon>Coleofasciculaceae</taxon>
        <taxon>Limnofasciculus</taxon>
        <taxon>Limnofasciculus baicalensis</taxon>
    </lineage>
</organism>
<dbReference type="Proteomes" id="UP001204953">
    <property type="component" value="Unassembled WGS sequence"/>
</dbReference>